<gene>
    <name evidence="2" type="ORF">EPR50_G00175200</name>
</gene>
<feature type="compositionally biased region" description="Polar residues" evidence="1">
    <location>
        <begin position="27"/>
        <end position="36"/>
    </location>
</feature>
<feature type="region of interest" description="Disordered" evidence="1">
    <location>
        <begin position="27"/>
        <end position="80"/>
    </location>
</feature>
<evidence type="ECO:0000256" key="1">
    <source>
        <dbReference type="SAM" id="MobiDB-lite"/>
    </source>
</evidence>
<keyword evidence="3" id="KW-1185">Reference proteome</keyword>
<evidence type="ECO:0000313" key="2">
    <source>
        <dbReference type="EMBL" id="TDH00945.1"/>
    </source>
</evidence>
<proteinExistence type="predicted"/>
<organism evidence="2 3">
    <name type="scientific">Perca flavescens</name>
    <name type="common">American yellow perch</name>
    <name type="synonym">Morone flavescens</name>
    <dbReference type="NCBI Taxonomy" id="8167"/>
    <lineage>
        <taxon>Eukaryota</taxon>
        <taxon>Metazoa</taxon>
        <taxon>Chordata</taxon>
        <taxon>Craniata</taxon>
        <taxon>Vertebrata</taxon>
        <taxon>Euteleostomi</taxon>
        <taxon>Actinopterygii</taxon>
        <taxon>Neopterygii</taxon>
        <taxon>Teleostei</taxon>
        <taxon>Neoteleostei</taxon>
        <taxon>Acanthomorphata</taxon>
        <taxon>Eupercaria</taxon>
        <taxon>Perciformes</taxon>
        <taxon>Percoidei</taxon>
        <taxon>Percidae</taxon>
        <taxon>Percinae</taxon>
        <taxon>Perca</taxon>
    </lineage>
</organism>
<reference evidence="2 3" key="1">
    <citation type="submission" date="2019-01" db="EMBL/GenBank/DDBJ databases">
        <title>A chromosome-scale genome assembly of the yellow perch, Perca flavescens.</title>
        <authorList>
            <person name="Feron R."/>
            <person name="Morvezen R."/>
            <person name="Bestin A."/>
            <person name="Haffray P."/>
            <person name="Klopp C."/>
            <person name="Zahm M."/>
            <person name="Cabau C."/>
            <person name="Roques C."/>
            <person name="Donnadieu C."/>
            <person name="Bouchez O."/>
            <person name="Christie M."/>
            <person name="Larson W."/>
            <person name="Guiguen Y."/>
        </authorList>
    </citation>
    <scope>NUCLEOTIDE SEQUENCE [LARGE SCALE GENOMIC DNA]</scope>
    <source>
        <strain evidence="2">YP-PL-M2</strain>
        <tissue evidence="2">Blood</tissue>
    </source>
</reference>
<name>A0A484CGB1_PERFV</name>
<accession>A0A484CGB1</accession>
<comment type="caution">
    <text evidence="2">The sequence shown here is derived from an EMBL/GenBank/DDBJ whole genome shotgun (WGS) entry which is preliminary data.</text>
</comment>
<sequence>MPKTAGPQPTETTVTVPVSEALVITPDTSAEPSQPALQPPIGQRAQSQPVTRPSRVPSIPPPQLPGYDHDGTVLTSRGSG</sequence>
<evidence type="ECO:0000313" key="3">
    <source>
        <dbReference type="Proteomes" id="UP000295070"/>
    </source>
</evidence>
<dbReference type="Proteomes" id="UP000295070">
    <property type="component" value="Chromosome 17"/>
</dbReference>
<protein>
    <submittedName>
        <fullName evidence="2">Uncharacterized protein</fullName>
    </submittedName>
</protein>
<dbReference type="AlphaFoldDB" id="A0A484CGB1"/>
<dbReference type="EMBL" id="SCKG01000017">
    <property type="protein sequence ID" value="TDH00945.1"/>
    <property type="molecule type" value="Genomic_DNA"/>
</dbReference>